<proteinExistence type="inferred from homology"/>
<comment type="caution">
    <text evidence="8">The sequence shown here is derived from an EMBL/GenBank/DDBJ whole genome shotgun (WGS) entry which is preliminary data.</text>
</comment>
<keyword evidence="6" id="KW-0472">Membrane</keyword>
<evidence type="ECO:0000256" key="4">
    <source>
        <dbReference type="ARBA" id="ARBA00023289"/>
    </source>
</evidence>
<dbReference type="GO" id="GO:0046872">
    <property type="term" value="F:metal ion binding"/>
    <property type="evidence" value="ECO:0007669"/>
    <property type="project" value="UniProtKB-KW"/>
</dbReference>
<feature type="domain" description="HMA" evidence="7">
    <location>
        <begin position="141"/>
        <end position="204"/>
    </location>
</feature>
<dbReference type="InterPro" id="IPR036163">
    <property type="entry name" value="HMA_dom_sf"/>
</dbReference>
<dbReference type="EMBL" id="JAVXUP010001582">
    <property type="protein sequence ID" value="KAK3010044.1"/>
    <property type="molecule type" value="Genomic_DNA"/>
</dbReference>
<dbReference type="Gene3D" id="3.30.70.100">
    <property type="match status" value="2"/>
</dbReference>
<dbReference type="Pfam" id="PF00403">
    <property type="entry name" value="HMA"/>
    <property type="match status" value="2"/>
</dbReference>
<dbReference type="Proteomes" id="UP001188597">
    <property type="component" value="Unassembled WGS sequence"/>
</dbReference>
<keyword evidence="6" id="KW-1133">Transmembrane helix</keyword>
<keyword evidence="6" id="KW-0812">Transmembrane</keyword>
<evidence type="ECO:0000256" key="2">
    <source>
        <dbReference type="ARBA" id="ARBA00022481"/>
    </source>
</evidence>
<keyword evidence="2" id="KW-0488">Methylation</keyword>
<evidence type="ECO:0000256" key="1">
    <source>
        <dbReference type="ARBA" id="ARBA00004170"/>
    </source>
</evidence>
<dbReference type="GO" id="GO:0009626">
    <property type="term" value="P:plant-type hypersensitive response"/>
    <property type="evidence" value="ECO:0007669"/>
    <property type="project" value="UniProtKB-KW"/>
</dbReference>
<evidence type="ECO:0000259" key="7">
    <source>
        <dbReference type="PROSITE" id="PS50846"/>
    </source>
</evidence>
<evidence type="ECO:0000313" key="9">
    <source>
        <dbReference type="Proteomes" id="UP001188597"/>
    </source>
</evidence>
<comment type="subcellular location">
    <subcellularLocation>
        <location evidence="1">Membrane</location>
        <topology evidence="1">Peripheral membrane protein</topology>
    </subcellularLocation>
</comment>
<feature type="domain" description="HMA" evidence="7">
    <location>
        <begin position="6"/>
        <end position="69"/>
    </location>
</feature>
<dbReference type="PANTHER" id="PTHR45868:SF63">
    <property type="entry name" value="HMA DOMAIN-CONTAINING PROTEIN"/>
    <property type="match status" value="1"/>
</dbReference>
<organism evidence="8 9">
    <name type="scientific">Escallonia herrerae</name>
    <dbReference type="NCBI Taxonomy" id="1293975"/>
    <lineage>
        <taxon>Eukaryota</taxon>
        <taxon>Viridiplantae</taxon>
        <taxon>Streptophyta</taxon>
        <taxon>Embryophyta</taxon>
        <taxon>Tracheophyta</taxon>
        <taxon>Spermatophyta</taxon>
        <taxon>Magnoliopsida</taxon>
        <taxon>eudicotyledons</taxon>
        <taxon>Gunneridae</taxon>
        <taxon>Pentapetalae</taxon>
        <taxon>asterids</taxon>
        <taxon>campanulids</taxon>
        <taxon>Escalloniales</taxon>
        <taxon>Escalloniaceae</taxon>
        <taxon>Escallonia</taxon>
    </lineage>
</organism>
<dbReference type="PROSITE" id="PS50846">
    <property type="entry name" value="HMA_2"/>
    <property type="match status" value="2"/>
</dbReference>
<evidence type="ECO:0000256" key="3">
    <source>
        <dbReference type="ARBA" id="ARBA00022723"/>
    </source>
</evidence>
<dbReference type="InterPro" id="IPR006121">
    <property type="entry name" value="HMA_dom"/>
</dbReference>
<reference evidence="8" key="1">
    <citation type="submission" date="2022-12" db="EMBL/GenBank/DDBJ databases">
        <title>Draft genome assemblies for two species of Escallonia (Escalloniales).</title>
        <authorList>
            <person name="Chanderbali A."/>
            <person name="Dervinis C."/>
            <person name="Anghel I."/>
            <person name="Soltis D."/>
            <person name="Soltis P."/>
            <person name="Zapata F."/>
        </authorList>
    </citation>
    <scope>NUCLEOTIDE SEQUENCE</scope>
    <source>
        <strain evidence="8">UCBG64.0493</strain>
        <tissue evidence="8">Leaf</tissue>
    </source>
</reference>
<dbReference type="GO" id="GO:0016020">
    <property type="term" value="C:membrane"/>
    <property type="evidence" value="ECO:0007669"/>
    <property type="project" value="UniProtKB-SubCell"/>
</dbReference>
<gene>
    <name evidence="8" type="ORF">RJ639_012813</name>
</gene>
<name>A0AA88VM49_9ASTE</name>
<dbReference type="AlphaFoldDB" id="A0AA88VM49"/>
<keyword evidence="9" id="KW-1185">Reference proteome</keyword>
<dbReference type="SUPFAM" id="SSF55008">
    <property type="entry name" value="HMA, heavy metal-associated domain"/>
    <property type="match status" value="2"/>
</dbReference>
<keyword evidence="4" id="KW-0449">Lipoprotein</keyword>
<comment type="similarity">
    <text evidence="5">Belongs to the HIPP family.</text>
</comment>
<evidence type="ECO:0000256" key="6">
    <source>
        <dbReference type="SAM" id="Phobius"/>
    </source>
</evidence>
<feature type="transmembrane region" description="Helical" evidence="6">
    <location>
        <begin position="224"/>
        <end position="245"/>
    </location>
</feature>
<keyword evidence="3" id="KW-0479">Metal-binding</keyword>
<accession>A0AA88VM49</accession>
<protein>
    <recommendedName>
        <fullName evidence="7">HMA domain-containing protein</fullName>
    </recommendedName>
</protein>
<sequence length="282" mass="31686">MDPFADMGCVLKVNVHGEACKMKMMEVLSSINGVYSVSIDSQSGTAKVSGEVDPNILLMHWRQRGITQSWSGVKLKHSRLNRGYHGSYGFGSTVDDGLYTYGTGLYRHPWYDIHEPYRHRHRHRHRRRQWWDIRGAAPCTVKGCVLKVNVHCDACKMEMVEVLSAINGVYSLTIDAQEGTARIAGEVDRNILLGALARSGRHAELVRVNLKHPALREAIITTRIILHMIIIIVHMDMVVMVIAMLQMAPTVTAMFRTIKEFLKLTGSSDPDATMLHLPVTKS</sequence>
<dbReference type="PANTHER" id="PTHR45868">
    <property type="entry name" value="HEAVY METAL-ASSOCIATED ISOPRENYLATED PLANT PROTEIN 33-RELATED"/>
    <property type="match status" value="1"/>
</dbReference>
<evidence type="ECO:0000256" key="5">
    <source>
        <dbReference type="ARBA" id="ARBA00024045"/>
    </source>
</evidence>
<keyword evidence="4" id="KW-0636">Prenylation</keyword>
<evidence type="ECO:0000313" key="8">
    <source>
        <dbReference type="EMBL" id="KAK3010044.1"/>
    </source>
</evidence>